<dbReference type="RefSeq" id="WP_155042622.1">
    <property type="nucleotide sequence ID" value="NZ_WMIH01000001.1"/>
</dbReference>
<feature type="region of interest" description="Disordered" evidence="1">
    <location>
        <begin position="172"/>
        <end position="206"/>
    </location>
</feature>
<comment type="caution">
    <text evidence="3">The sequence shown here is derived from an EMBL/GenBank/DDBJ whole genome shotgun (WGS) entry which is preliminary data.</text>
</comment>
<evidence type="ECO:0000256" key="1">
    <source>
        <dbReference type="SAM" id="MobiDB-lite"/>
    </source>
</evidence>
<dbReference type="EMBL" id="WMII01000001">
    <property type="protein sequence ID" value="MTH62668.1"/>
    <property type="molecule type" value="Genomic_DNA"/>
</dbReference>
<dbReference type="InterPro" id="IPR043129">
    <property type="entry name" value="ATPase_NBD"/>
</dbReference>
<sequence length="206" mass="21536">MPDRLSLGFDTSAAHCAAALLDGNRVLAQCHEDMARGQAERLFPLLQDLLDEAGCDWRDLTVIGVGTGPGNFTGIRIGVAAARGLALSLGIPAIGVSATEAGALDLPRPCRVAIPSRAGEVIWQDFGNDALALQQSALQQSGPQQSALHGLPPGPPLRMLTRVPAAAIARIALSRRDDPDQPRPAPIYLRPADAAPARDRGPVILA</sequence>
<name>A0A6L6IST7_9RHOB</name>
<keyword evidence="4" id="KW-1185">Reference proteome</keyword>
<evidence type="ECO:0000259" key="2">
    <source>
        <dbReference type="Pfam" id="PF00814"/>
    </source>
</evidence>
<feature type="domain" description="Gcp-like" evidence="2">
    <location>
        <begin position="33"/>
        <end position="106"/>
    </location>
</feature>
<reference evidence="3 4" key="1">
    <citation type="submission" date="2019-11" db="EMBL/GenBank/DDBJ databases">
        <authorList>
            <person name="Dong K."/>
        </authorList>
    </citation>
    <scope>NUCLEOTIDE SEQUENCE [LARGE SCALE GENOMIC DNA]</scope>
    <source>
        <strain evidence="3 4">DK608</strain>
    </source>
</reference>
<organism evidence="3 4">
    <name type="scientific">Paracoccus shanxieyensis</name>
    <dbReference type="NCBI Taxonomy" id="2675752"/>
    <lineage>
        <taxon>Bacteria</taxon>
        <taxon>Pseudomonadati</taxon>
        <taxon>Pseudomonadota</taxon>
        <taxon>Alphaproteobacteria</taxon>
        <taxon>Rhodobacterales</taxon>
        <taxon>Paracoccaceae</taxon>
        <taxon>Paracoccus</taxon>
    </lineage>
</organism>
<dbReference type="GO" id="GO:0005829">
    <property type="term" value="C:cytosol"/>
    <property type="evidence" value="ECO:0007669"/>
    <property type="project" value="TreeGrafter"/>
</dbReference>
<dbReference type="Gene3D" id="3.30.420.40">
    <property type="match status" value="2"/>
</dbReference>
<dbReference type="PANTHER" id="PTHR11735:SF11">
    <property type="entry name" value="TRNA THREONYLCARBAMOYLADENOSINE BIOSYNTHESIS PROTEIN TSAB"/>
    <property type="match status" value="1"/>
</dbReference>
<dbReference type="SUPFAM" id="SSF53067">
    <property type="entry name" value="Actin-like ATPase domain"/>
    <property type="match status" value="1"/>
</dbReference>
<feature type="compositionally biased region" description="Basic and acidic residues" evidence="1">
    <location>
        <begin position="196"/>
        <end position="206"/>
    </location>
</feature>
<accession>A0A6L6IST7</accession>
<proteinExistence type="predicted"/>
<dbReference type="NCBIfam" id="TIGR03725">
    <property type="entry name" value="T6A_YeaZ"/>
    <property type="match status" value="1"/>
</dbReference>
<dbReference type="InterPro" id="IPR000905">
    <property type="entry name" value="Gcp-like_dom"/>
</dbReference>
<protein>
    <submittedName>
        <fullName evidence="3">tRNA (Adenosine(37)-N6)-threonylcarbamoyltransferase complex dimerization subunit type 1 TsaB</fullName>
    </submittedName>
</protein>
<dbReference type="InterPro" id="IPR022496">
    <property type="entry name" value="T6A_TsaB"/>
</dbReference>
<evidence type="ECO:0000313" key="3">
    <source>
        <dbReference type="EMBL" id="MTH62668.1"/>
    </source>
</evidence>
<gene>
    <name evidence="3" type="primary">tsaB</name>
    <name evidence="3" type="ORF">GL284_00120</name>
</gene>
<dbReference type="GO" id="GO:0002949">
    <property type="term" value="P:tRNA threonylcarbamoyladenosine modification"/>
    <property type="evidence" value="ECO:0007669"/>
    <property type="project" value="InterPro"/>
</dbReference>
<dbReference type="Pfam" id="PF00814">
    <property type="entry name" value="TsaD"/>
    <property type="match status" value="1"/>
</dbReference>
<dbReference type="AlphaFoldDB" id="A0A6L6IST7"/>
<dbReference type="PANTHER" id="PTHR11735">
    <property type="entry name" value="TRNA N6-ADENOSINE THREONYLCARBAMOYLTRANSFERASE"/>
    <property type="match status" value="1"/>
</dbReference>
<dbReference type="Proteomes" id="UP000478740">
    <property type="component" value="Unassembled WGS sequence"/>
</dbReference>
<evidence type="ECO:0000313" key="4">
    <source>
        <dbReference type="Proteomes" id="UP000478740"/>
    </source>
</evidence>